<dbReference type="InterPro" id="IPR051611">
    <property type="entry name" value="ECF_transporter_component"/>
</dbReference>
<dbReference type="CDD" id="cd16914">
    <property type="entry name" value="EcfT"/>
    <property type="match status" value="1"/>
</dbReference>
<keyword evidence="2" id="KW-1003">Cell membrane</keyword>
<comment type="subcellular location">
    <subcellularLocation>
        <location evidence="1">Membrane</location>
        <topology evidence="1">Multi-pass membrane protein</topology>
    </subcellularLocation>
</comment>
<sequence length="270" mass="30102">MRDVVFGQYIPGKSIVHKLDPRTKLILLVCYIVLIFCTFNFYALGVTIALAIAFMLLSRVPVKQYLKSMKMMIVIIIITSVFNLFYGGGKTYLTIGPLSITEGGINNSIFIVTRIVCLLIASASLTFTTSPTDLTAGIEMLMKPLKVLHVKTHEIAMMMSIALRFVPTLLEETDKIMLAQKSRGANMDEGNIIKRAKALIPVFIPLFVSAFRRAFDLAMAMECRCYNGGNGRTKLNSLKLSKRDYFSYITFLLLIGVIVVCNIFLGSVVR</sequence>
<dbReference type="GO" id="GO:0005886">
    <property type="term" value="C:plasma membrane"/>
    <property type="evidence" value="ECO:0007669"/>
    <property type="project" value="UniProtKB-ARBA"/>
</dbReference>
<evidence type="ECO:0000256" key="4">
    <source>
        <dbReference type="ARBA" id="ARBA00022989"/>
    </source>
</evidence>
<dbReference type="AlphaFoldDB" id="A0A4V1G4V7"/>
<gene>
    <name evidence="7" type="ORF">E5Z56_01195</name>
</gene>
<evidence type="ECO:0000256" key="2">
    <source>
        <dbReference type="ARBA" id="ARBA00022475"/>
    </source>
</evidence>
<dbReference type="KEGG" id="ruj:E5Z56_01195"/>
<feature type="transmembrane region" description="Helical" evidence="6">
    <location>
        <begin position="25"/>
        <end position="57"/>
    </location>
</feature>
<dbReference type="InterPro" id="IPR003339">
    <property type="entry name" value="ABC/ECF_trnsptr_transmembrane"/>
</dbReference>
<dbReference type="EMBL" id="CP039381">
    <property type="protein sequence ID" value="QCT06063.1"/>
    <property type="molecule type" value="Genomic_DNA"/>
</dbReference>
<dbReference type="OrthoDB" id="8075495at2"/>
<dbReference type="RefSeq" id="WP_138156161.1">
    <property type="nucleotide sequence ID" value="NZ_CP039381.1"/>
</dbReference>
<evidence type="ECO:0000313" key="7">
    <source>
        <dbReference type="EMBL" id="QCT06063.1"/>
    </source>
</evidence>
<dbReference type="Pfam" id="PF02361">
    <property type="entry name" value="CbiQ"/>
    <property type="match status" value="1"/>
</dbReference>
<dbReference type="PANTHER" id="PTHR34857:SF2">
    <property type="entry name" value="SLL0384 PROTEIN"/>
    <property type="match status" value="1"/>
</dbReference>
<proteinExistence type="predicted"/>
<evidence type="ECO:0000256" key="5">
    <source>
        <dbReference type="ARBA" id="ARBA00023136"/>
    </source>
</evidence>
<dbReference type="PANTHER" id="PTHR34857">
    <property type="entry name" value="SLL0384 PROTEIN"/>
    <property type="match status" value="1"/>
</dbReference>
<keyword evidence="4 6" id="KW-1133">Transmembrane helix</keyword>
<keyword evidence="5 6" id="KW-0472">Membrane</keyword>
<evidence type="ECO:0000256" key="1">
    <source>
        <dbReference type="ARBA" id="ARBA00004141"/>
    </source>
</evidence>
<feature type="transmembrane region" description="Helical" evidence="6">
    <location>
        <begin position="108"/>
        <end position="127"/>
    </location>
</feature>
<evidence type="ECO:0000256" key="6">
    <source>
        <dbReference type="SAM" id="Phobius"/>
    </source>
</evidence>
<accession>A0A4V1G4V7</accession>
<keyword evidence="8" id="KW-1185">Reference proteome</keyword>
<name>A0A4V1G4V7_9FIRM</name>
<feature type="transmembrane region" description="Helical" evidence="6">
    <location>
        <begin position="69"/>
        <end position="88"/>
    </location>
</feature>
<dbReference type="Proteomes" id="UP000301475">
    <property type="component" value="Chromosome"/>
</dbReference>
<protein>
    <submittedName>
        <fullName evidence="7">Energy-coupling factor transporter transmembrane protein EcfT</fullName>
    </submittedName>
</protein>
<evidence type="ECO:0000256" key="3">
    <source>
        <dbReference type="ARBA" id="ARBA00022692"/>
    </source>
</evidence>
<keyword evidence="3 6" id="KW-0812">Transmembrane</keyword>
<organism evidence="7 8">
    <name type="scientific">Ruminococcus bovis</name>
    <dbReference type="NCBI Taxonomy" id="2564099"/>
    <lineage>
        <taxon>Bacteria</taxon>
        <taxon>Bacillati</taxon>
        <taxon>Bacillota</taxon>
        <taxon>Clostridia</taxon>
        <taxon>Eubacteriales</taxon>
        <taxon>Oscillospiraceae</taxon>
        <taxon>Ruminococcus</taxon>
    </lineage>
</organism>
<evidence type="ECO:0000313" key="8">
    <source>
        <dbReference type="Proteomes" id="UP000301475"/>
    </source>
</evidence>
<reference evidence="7 8" key="1">
    <citation type="submission" date="2019-04" db="EMBL/GenBank/DDBJ databases">
        <authorList>
            <person name="Embree M."/>
            <person name="Gaffney J.R."/>
        </authorList>
    </citation>
    <scope>NUCLEOTIDE SEQUENCE [LARGE SCALE GENOMIC DNA]</scope>
    <source>
        <strain evidence="7 8">JE7A12</strain>
    </source>
</reference>
<feature type="transmembrane region" description="Helical" evidence="6">
    <location>
        <begin position="245"/>
        <end position="265"/>
    </location>
</feature>